<name>A0A0P1G181_9RHOB</name>
<dbReference type="Pfam" id="PF05724">
    <property type="entry name" value="TPMT"/>
    <property type="match status" value="1"/>
</dbReference>
<keyword evidence="7 9" id="KW-0808">Transferase</keyword>
<dbReference type="PROSITE" id="PS51585">
    <property type="entry name" value="SAM_MT_TPMT"/>
    <property type="match status" value="1"/>
</dbReference>
<evidence type="ECO:0000256" key="5">
    <source>
        <dbReference type="ARBA" id="ARBA00022490"/>
    </source>
</evidence>
<proteinExistence type="inferred from homology"/>
<dbReference type="STRING" id="928856.SAMN04488049_103380"/>
<organism evidence="10 11">
    <name type="scientific">Tritonibacter multivorans</name>
    <dbReference type="NCBI Taxonomy" id="928856"/>
    <lineage>
        <taxon>Bacteria</taxon>
        <taxon>Pseudomonadati</taxon>
        <taxon>Pseudomonadota</taxon>
        <taxon>Alphaproteobacteria</taxon>
        <taxon>Rhodobacterales</taxon>
        <taxon>Paracoccaceae</taxon>
        <taxon>Tritonibacter</taxon>
    </lineage>
</organism>
<sequence length="212" mass="22923">MEEQFWQDRWQTGRIGFHAAEPNPFLTQNLSALDLSQGAHMFVPLCGKTVDIDWLLAQGFRVSGIEFNRGAVEAVFARLSLTPVVTVQGTLTKFSNGDLTLWQGDFFALAAADLGHVDAAYDRAALVALPQNMRPGYARHLAQVTGAAPQLLISFDYNQSQTDGPPFSVPKGEIAALYEGVYRPECLASAPLSGPIATRCAGAEQTWKLAPG</sequence>
<comment type="catalytic activity">
    <reaction evidence="1 9">
        <text>S-adenosyl-L-methionine + a thiopurine = S-adenosyl-L-homocysteine + a thiopurine S-methylether.</text>
        <dbReference type="EC" id="2.1.1.67"/>
    </reaction>
</comment>
<dbReference type="InterPro" id="IPR029063">
    <property type="entry name" value="SAM-dependent_MTases_sf"/>
</dbReference>
<dbReference type="Proteomes" id="UP000052022">
    <property type="component" value="Unassembled WGS sequence"/>
</dbReference>
<feature type="binding site" evidence="9">
    <location>
        <position position="123"/>
    </location>
    <ligand>
        <name>S-adenosyl-L-methionine</name>
        <dbReference type="ChEBI" id="CHEBI:59789"/>
    </ligand>
</feature>
<evidence type="ECO:0000256" key="6">
    <source>
        <dbReference type="ARBA" id="ARBA00022603"/>
    </source>
</evidence>
<evidence type="ECO:0000256" key="1">
    <source>
        <dbReference type="ARBA" id="ARBA00000903"/>
    </source>
</evidence>
<evidence type="ECO:0000256" key="8">
    <source>
        <dbReference type="ARBA" id="ARBA00022691"/>
    </source>
</evidence>
<reference evidence="10 11" key="1">
    <citation type="submission" date="2015-09" db="EMBL/GenBank/DDBJ databases">
        <authorList>
            <consortium name="Swine Surveillance"/>
        </authorList>
    </citation>
    <scope>NUCLEOTIDE SEQUENCE [LARGE SCALE GENOMIC DNA]</scope>
    <source>
        <strain evidence="10 11">CECT 7557</strain>
    </source>
</reference>
<dbReference type="RefSeq" id="WP_058288543.1">
    <property type="nucleotide sequence ID" value="NZ_CYSD01000012.1"/>
</dbReference>
<dbReference type="GO" id="GO:0005737">
    <property type="term" value="C:cytoplasm"/>
    <property type="evidence" value="ECO:0007669"/>
    <property type="project" value="UniProtKB-SubCell"/>
</dbReference>
<keyword evidence="6 9" id="KW-0489">Methyltransferase</keyword>
<evidence type="ECO:0000256" key="2">
    <source>
        <dbReference type="ARBA" id="ARBA00004496"/>
    </source>
</evidence>
<accession>A0A0P1G181</accession>
<dbReference type="GO" id="GO:0008119">
    <property type="term" value="F:thiopurine S-methyltransferase activity"/>
    <property type="evidence" value="ECO:0007669"/>
    <property type="project" value="UniProtKB-UniRule"/>
</dbReference>
<dbReference type="InterPro" id="IPR022474">
    <property type="entry name" value="Thiopur_S-MeTfrase_Se/Te_detox"/>
</dbReference>
<evidence type="ECO:0000256" key="4">
    <source>
        <dbReference type="ARBA" id="ARBA00011905"/>
    </source>
</evidence>
<dbReference type="HAMAP" id="MF_00812">
    <property type="entry name" value="Thiopur_methtran"/>
    <property type="match status" value="1"/>
</dbReference>
<comment type="subcellular location">
    <subcellularLocation>
        <location evidence="2 9">Cytoplasm</location>
    </subcellularLocation>
</comment>
<dbReference type="AlphaFoldDB" id="A0A0P1G181"/>
<evidence type="ECO:0000313" key="10">
    <source>
        <dbReference type="EMBL" id="CUH75474.1"/>
    </source>
</evidence>
<keyword evidence="5 9" id="KW-0963">Cytoplasm</keyword>
<dbReference type="InterPro" id="IPR025835">
    <property type="entry name" value="Thiopurine_S-MeTrfase"/>
</dbReference>
<dbReference type="FunFam" id="3.40.50.150:FF:000101">
    <property type="entry name" value="Thiopurine S-methyltransferase"/>
    <property type="match status" value="1"/>
</dbReference>
<dbReference type="PIRSF" id="PIRSF023956">
    <property type="entry name" value="Thiopurine_S-methyltransferase"/>
    <property type="match status" value="1"/>
</dbReference>
<dbReference type="NCBIfam" id="TIGR03840">
    <property type="entry name" value="TMPT_Se_Te"/>
    <property type="match status" value="1"/>
</dbReference>
<comment type="similarity">
    <text evidence="3 9">Belongs to the class I-like SAM-binding methyltransferase superfamily. TPMT family.</text>
</comment>
<dbReference type="SUPFAM" id="SSF53335">
    <property type="entry name" value="S-adenosyl-L-methionine-dependent methyltransferases"/>
    <property type="match status" value="1"/>
</dbReference>
<evidence type="ECO:0000256" key="7">
    <source>
        <dbReference type="ARBA" id="ARBA00022679"/>
    </source>
</evidence>
<dbReference type="PANTHER" id="PTHR10259">
    <property type="entry name" value="THIOPURINE S-METHYLTRANSFERASE"/>
    <property type="match status" value="1"/>
</dbReference>
<protein>
    <recommendedName>
        <fullName evidence="4 9">Thiopurine S-methyltransferase</fullName>
        <ecNumber evidence="4 9">2.1.1.67</ecNumber>
    </recommendedName>
    <alternativeName>
        <fullName evidence="9">Thiopurine methyltransferase</fullName>
    </alternativeName>
</protein>
<dbReference type="EC" id="2.1.1.67" evidence="4 9"/>
<feature type="binding site" evidence="9">
    <location>
        <position position="45"/>
    </location>
    <ligand>
        <name>S-adenosyl-L-methionine</name>
        <dbReference type="ChEBI" id="CHEBI:59789"/>
    </ligand>
</feature>
<gene>
    <name evidence="9 10" type="primary">tpm</name>
    <name evidence="10" type="ORF">TRM7557_00404</name>
</gene>
<dbReference type="Gene3D" id="3.40.50.150">
    <property type="entry name" value="Vaccinia Virus protein VP39"/>
    <property type="match status" value="1"/>
</dbReference>
<dbReference type="PANTHER" id="PTHR10259:SF11">
    <property type="entry name" value="THIOPURINE S-METHYLTRANSFERASE"/>
    <property type="match status" value="1"/>
</dbReference>
<dbReference type="InterPro" id="IPR008854">
    <property type="entry name" value="TPMT"/>
</dbReference>
<keyword evidence="8 9" id="KW-0949">S-adenosyl-L-methionine</keyword>
<dbReference type="EMBL" id="CYSD01000012">
    <property type="protein sequence ID" value="CUH75474.1"/>
    <property type="molecule type" value="Genomic_DNA"/>
</dbReference>
<evidence type="ECO:0000256" key="9">
    <source>
        <dbReference type="HAMAP-Rule" id="MF_00812"/>
    </source>
</evidence>
<feature type="binding site" evidence="9">
    <location>
        <position position="66"/>
    </location>
    <ligand>
        <name>S-adenosyl-L-methionine</name>
        <dbReference type="ChEBI" id="CHEBI:59789"/>
    </ligand>
</feature>
<evidence type="ECO:0000313" key="11">
    <source>
        <dbReference type="Proteomes" id="UP000052022"/>
    </source>
</evidence>
<evidence type="ECO:0000256" key="3">
    <source>
        <dbReference type="ARBA" id="ARBA00008145"/>
    </source>
</evidence>
<keyword evidence="11" id="KW-1185">Reference proteome</keyword>
<dbReference type="GO" id="GO:0032259">
    <property type="term" value="P:methylation"/>
    <property type="evidence" value="ECO:0007669"/>
    <property type="project" value="UniProtKB-KW"/>
</dbReference>
<dbReference type="OrthoDB" id="9778208at2"/>
<feature type="binding site" evidence="9">
    <location>
        <position position="10"/>
    </location>
    <ligand>
        <name>S-adenosyl-L-methionine</name>
        <dbReference type="ChEBI" id="CHEBI:59789"/>
    </ligand>
</feature>
<dbReference type="GO" id="GO:0010038">
    <property type="term" value="P:response to metal ion"/>
    <property type="evidence" value="ECO:0007669"/>
    <property type="project" value="InterPro"/>
</dbReference>